<evidence type="ECO:0000256" key="5">
    <source>
        <dbReference type="PROSITE-ProRule" id="PRU00283"/>
    </source>
</evidence>
<evidence type="ECO:0000259" key="7">
    <source>
        <dbReference type="PROSITE" id="PS50067"/>
    </source>
</evidence>
<evidence type="ECO:0000256" key="2">
    <source>
        <dbReference type="ARBA" id="ARBA00022840"/>
    </source>
</evidence>
<dbReference type="Gene3D" id="3.40.850.10">
    <property type="entry name" value="Kinesin motor domain"/>
    <property type="match status" value="1"/>
</dbReference>
<evidence type="ECO:0000256" key="1">
    <source>
        <dbReference type="ARBA" id="ARBA00022741"/>
    </source>
</evidence>
<evidence type="ECO:0000256" key="6">
    <source>
        <dbReference type="RuleBase" id="RU000394"/>
    </source>
</evidence>
<proteinExistence type="inferred from homology"/>
<reference evidence="8 9" key="1">
    <citation type="journal article" date="2020" name="Genome Biol. Evol.">
        <title>Comparative genomics of strictly vertically transmitted, feminizing microsporidia endosymbionts of amphipod crustaceans.</title>
        <authorList>
            <person name="Cormier A."/>
            <person name="Chebbi M.A."/>
            <person name="Giraud I."/>
            <person name="Wattier R."/>
            <person name="Teixeira M."/>
            <person name="Gilbert C."/>
            <person name="Rigaud T."/>
            <person name="Cordaux R."/>
        </authorList>
    </citation>
    <scope>NUCLEOTIDE SEQUENCE [LARGE SCALE GENOMIC DNA]</scope>
    <source>
        <strain evidence="8 9">Ou3-Ou53</strain>
    </source>
</reference>
<comment type="similarity">
    <text evidence="5 6">Belongs to the TRAFAC class myosin-kinesin ATPase superfamily. Kinesin family.</text>
</comment>
<dbReference type="Proteomes" id="UP000740883">
    <property type="component" value="Unassembled WGS sequence"/>
</dbReference>
<keyword evidence="3" id="KW-0175">Coiled coil</keyword>
<accession>A0A9P6KXQ7</accession>
<dbReference type="PANTHER" id="PTHR47968">
    <property type="entry name" value="CENTROMERE PROTEIN E"/>
    <property type="match status" value="1"/>
</dbReference>
<dbReference type="EMBL" id="SBJO01000666">
    <property type="protein sequence ID" value="KAF9758245.1"/>
    <property type="molecule type" value="Genomic_DNA"/>
</dbReference>
<sequence length="473" mass="54503">MIIIMSKKVSVFVRIKPEISGHLKITNQQDVVWRTEGGKVYRIDAQKETCFDGYTGVFHLEDNLTIYLSCIQNVVEKFLENQNSTVFAYGQTGSGKTYTILGENGNGIINLCLENILETREVSVSYMEIYNEKIFDLFTSTELQIYTIDNTPVVSNLSSTPISSRESLNFFLSRCETNRKYGSTEFNTRSSRSHTIFQVKSEGSTLNLIDLAGSEKASINECRRKEGSYINKSLLALCNLVSNIQKNRYFGYRDSKLTRLLQPSLDGKTNIVALCMISPQSNCLEESIATLKFAGRLSNLEIKVTEKKTPEKKLVEKLEDDTLERTPENITIHETNMKRGYYMEQYMKHYLIKHESDGGMLTTGNYKKINESKVDIKMRENEEVVLKDSRDVESDTPIINLKDADKINFYENNKDESISKFQKEKLLLIERIASLEKMVIDMLKRAPSKRMKEIFILEKHMFNLKLKKFEEEF</sequence>
<dbReference type="AlphaFoldDB" id="A0A9P6KXQ7"/>
<protein>
    <recommendedName>
        <fullName evidence="6">Kinesin-like protein</fullName>
    </recommendedName>
</protein>
<organism evidence="8 9">
    <name type="scientific">Nosema granulosis</name>
    <dbReference type="NCBI Taxonomy" id="83296"/>
    <lineage>
        <taxon>Eukaryota</taxon>
        <taxon>Fungi</taxon>
        <taxon>Fungi incertae sedis</taxon>
        <taxon>Microsporidia</taxon>
        <taxon>Nosematidae</taxon>
        <taxon>Nosema</taxon>
    </lineage>
</organism>
<keyword evidence="4 5" id="KW-0505">Motor protein</keyword>
<dbReference type="GO" id="GO:0008017">
    <property type="term" value="F:microtubule binding"/>
    <property type="evidence" value="ECO:0007669"/>
    <property type="project" value="InterPro"/>
</dbReference>
<feature type="domain" description="Kinesin motor" evidence="7">
    <location>
        <begin position="8"/>
        <end position="300"/>
    </location>
</feature>
<gene>
    <name evidence="8" type="primary">tea2</name>
    <name evidence="8" type="ORF">NGRA_3204</name>
</gene>
<dbReference type="OrthoDB" id="3176171at2759"/>
<dbReference type="InterPro" id="IPR036961">
    <property type="entry name" value="Kinesin_motor_dom_sf"/>
</dbReference>
<dbReference type="Pfam" id="PF00225">
    <property type="entry name" value="Kinesin"/>
    <property type="match status" value="1"/>
</dbReference>
<dbReference type="InterPro" id="IPR027417">
    <property type="entry name" value="P-loop_NTPase"/>
</dbReference>
<keyword evidence="6" id="KW-0493">Microtubule</keyword>
<comment type="caution">
    <text evidence="8">The sequence shown here is derived from an EMBL/GenBank/DDBJ whole genome shotgun (WGS) entry which is preliminary data.</text>
</comment>
<dbReference type="InterPro" id="IPR001752">
    <property type="entry name" value="Kinesin_motor_dom"/>
</dbReference>
<name>A0A9P6KXQ7_9MICR</name>
<dbReference type="PRINTS" id="PR00380">
    <property type="entry name" value="KINESINHEAVY"/>
</dbReference>
<dbReference type="GO" id="GO:0005524">
    <property type="term" value="F:ATP binding"/>
    <property type="evidence" value="ECO:0007669"/>
    <property type="project" value="UniProtKB-UniRule"/>
</dbReference>
<evidence type="ECO:0000313" key="8">
    <source>
        <dbReference type="EMBL" id="KAF9758245.1"/>
    </source>
</evidence>
<keyword evidence="2 5" id="KW-0067">ATP-binding</keyword>
<dbReference type="GO" id="GO:0007018">
    <property type="term" value="P:microtubule-based movement"/>
    <property type="evidence" value="ECO:0007669"/>
    <property type="project" value="InterPro"/>
</dbReference>
<evidence type="ECO:0000256" key="4">
    <source>
        <dbReference type="ARBA" id="ARBA00023175"/>
    </source>
</evidence>
<keyword evidence="9" id="KW-1185">Reference proteome</keyword>
<dbReference type="InterPro" id="IPR027640">
    <property type="entry name" value="Kinesin-like_fam"/>
</dbReference>
<dbReference type="GO" id="GO:0003777">
    <property type="term" value="F:microtubule motor activity"/>
    <property type="evidence" value="ECO:0007669"/>
    <property type="project" value="InterPro"/>
</dbReference>
<evidence type="ECO:0000313" key="9">
    <source>
        <dbReference type="Proteomes" id="UP000740883"/>
    </source>
</evidence>
<dbReference type="SMART" id="SM00129">
    <property type="entry name" value="KISc"/>
    <property type="match status" value="1"/>
</dbReference>
<evidence type="ECO:0000256" key="3">
    <source>
        <dbReference type="ARBA" id="ARBA00023054"/>
    </source>
</evidence>
<dbReference type="GO" id="GO:0005874">
    <property type="term" value="C:microtubule"/>
    <property type="evidence" value="ECO:0007669"/>
    <property type="project" value="UniProtKB-KW"/>
</dbReference>
<dbReference type="PROSITE" id="PS50067">
    <property type="entry name" value="KINESIN_MOTOR_2"/>
    <property type="match status" value="1"/>
</dbReference>
<dbReference type="PANTHER" id="PTHR47968:SF75">
    <property type="entry name" value="CENTROMERE-ASSOCIATED PROTEIN E"/>
    <property type="match status" value="1"/>
</dbReference>
<keyword evidence="1 5" id="KW-0547">Nucleotide-binding</keyword>
<dbReference type="PROSITE" id="PS00411">
    <property type="entry name" value="KINESIN_MOTOR_1"/>
    <property type="match status" value="1"/>
</dbReference>
<feature type="binding site" evidence="5">
    <location>
        <begin position="90"/>
        <end position="97"/>
    </location>
    <ligand>
        <name>ATP</name>
        <dbReference type="ChEBI" id="CHEBI:30616"/>
    </ligand>
</feature>
<dbReference type="SUPFAM" id="SSF52540">
    <property type="entry name" value="P-loop containing nucleoside triphosphate hydrolases"/>
    <property type="match status" value="1"/>
</dbReference>
<dbReference type="InterPro" id="IPR019821">
    <property type="entry name" value="Kinesin_motor_CS"/>
</dbReference>